<gene>
    <name evidence="1" type="ORF">LIER_39010</name>
</gene>
<evidence type="ECO:0000313" key="1">
    <source>
        <dbReference type="EMBL" id="GAA0160266.1"/>
    </source>
</evidence>
<dbReference type="Gene3D" id="2.40.50.140">
    <property type="entry name" value="Nucleic acid-binding proteins"/>
    <property type="match status" value="1"/>
</dbReference>
<dbReference type="AlphaFoldDB" id="A0AAV3QBH1"/>
<sequence>MEDPTQLIPEITAQMRNWVVRVTVTEDIPVMICTTNSRLNRYVLTNNEGNEIIAAIYGRDVPLLTPMVHLYCVYDISNAEVRTTPPQYHVLKNMLQ</sequence>
<comment type="caution">
    <text evidence="1">The sequence shown here is derived from an EMBL/GenBank/DDBJ whole genome shotgun (WGS) entry which is preliminary data.</text>
</comment>
<dbReference type="EMBL" id="BAABME010020382">
    <property type="protein sequence ID" value="GAA0160266.1"/>
    <property type="molecule type" value="Genomic_DNA"/>
</dbReference>
<accession>A0AAV3QBH1</accession>
<keyword evidence="2" id="KW-1185">Reference proteome</keyword>
<protein>
    <submittedName>
        <fullName evidence="1">Uncharacterized protein</fullName>
    </submittedName>
</protein>
<evidence type="ECO:0000313" key="2">
    <source>
        <dbReference type="Proteomes" id="UP001454036"/>
    </source>
</evidence>
<dbReference type="InterPro" id="IPR012340">
    <property type="entry name" value="NA-bd_OB-fold"/>
</dbReference>
<dbReference type="Proteomes" id="UP001454036">
    <property type="component" value="Unassembled WGS sequence"/>
</dbReference>
<name>A0AAV3QBH1_LITER</name>
<reference evidence="1 2" key="1">
    <citation type="submission" date="2024-01" db="EMBL/GenBank/DDBJ databases">
        <title>The complete chloroplast genome sequence of Lithospermum erythrorhizon: insights into the phylogenetic relationship among Boraginaceae species and the maternal lineages of purple gromwells.</title>
        <authorList>
            <person name="Okada T."/>
            <person name="Watanabe K."/>
        </authorList>
    </citation>
    <scope>NUCLEOTIDE SEQUENCE [LARGE SCALE GENOMIC DNA]</scope>
</reference>
<proteinExistence type="predicted"/>
<dbReference type="SUPFAM" id="SSF50249">
    <property type="entry name" value="Nucleic acid-binding proteins"/>
    <property type="match status" value="1"/>
</dbReference>
<organism evidence="1 2">
    <name type="scientific">Lithospermum erythrorhizon</name>
    <name type="common">Purple gromwell</name>
    <name type="synonym">Lithospermum officinale var. erythrorhizon</name>
    <dbReference type="NCBI Taxonomy" id="34254"/>
    <lineage>
        <taxon>Eukaryota</taxon>
        <taxon>Viridiplantae</taxon>
        <taxon>Streptophyta</taxon>
        <taxon>Embryophyta</taxon>
        <taxon>Tracheophyta</taxon>
        <taxon>Spermatophyta</taxon>
        <taxon>Magnoliopsida</taxon>
        <taxon>eudicotyledons</taxon>
        <taxon>Gunneridae</taxon>
        <taxon>Pentapetalae</taxon>
        <taxon>asterids</taxon>
        <taxon>lamiids</taxon>
        <taxon>Boraginales</taxon>
        <taxon>Boraginaceae</taxon>
        <taxon>Boraginoideae</taxon>
        <taxon>Lithospermeae</taxon>
        <taxon>Lithospermum</taxon>
    </lineage>
</organism>